<reference evidence="2" key="1">
    <citation type="journal article" date="2020" name="Biotechnol. Biofuels">
        <title>New insights from the biogas microbiome by comprehensive genome-resolved metagenomics of nearly 1600 species originating from multiple anaerobic digesters.</title>
        <authorList>
            <person name="Campanaro S."/>
            <person name="Treu L."/>
            <person name="Rodriguez-R L.M."/>
            <person name="Kovalovszki A."/>
            <person name="Ziels R.M."/>
            <person name="Maus I."/>
            <person name="Zhu X."/>
            <person name="Kougias P.G."/>
            <person name="Basile A."/>
            <person name="Luo G."/>
            <person name="Schluter A."/>
            <person name="Konstantinidis K.T."/>
            <person name="Angelidaki I."/>
        </authorList>
    </citation>
    <scope>NUCLEOTIDE SEQUENCE</scope>
    <source>
        <strain evidence="2">AS06rmzACSIP_7</strain>
    </source>
</reference>
<reference evidence="2" key="2">
    <citation type="submission" date="2020-01" db="EMBL/GenBank/DDBJ databases">
        <authorList>
            <person name="Campanaro S."/>
        </authorList>
    </citation>
    <scope>NUCLEOTIDE SEQUENCE</scope>
    <source>
        <strain evidence="2">AS06rmzACSIP_7</strain>
    </source>
</reference>
<dbReference type="EMBL" id="JAAYEE010000041">
    <property type="protein sequence ID" value="NLW34350.1"/>
    <property type="molecule type" value="Genomic_DNA"/>
</dbReference>
<comment type="caution">
    <text evidence="2">The sequence shown here is derived from an EMBL/GenBank/DDBJ whole genome shotgun (WGS) entry which is preliminary data.</text>
</comment>
<dbReference type="PANTHER" id="PTHR30399">
    <property type="entry name" value="UNCHARACTERIZED PROTEIN YGJP"/>
    <property type="match status" value="1"/>
</dbReference>
<name>A0A351U430_9BACT</name>
<accession>A0A351U430</accession>
<gene>
    <name evidence="2" type="ORF">GXY80_02555</name>
</gene>
<evidence type="ECO:0000313" key="3">
    <source>
        <dbReference type="Proteomes" id="UP000777265"/>
    </source>
</evidence>
<protein>
    <submittedName>
        <fullName evidence="2">M48 family metallopeptidase</fullName>
    </submittedName>
</protein>
<dbReference type="Pfam" id="PF01863">
    <property type="entry name" value="YgjP-like"/>
    <property type="match status" value="1"/>
</dbReference>
<dbReference type="AlphaFoldDB" id="A0A351U430"/>
<feature type="domain" description="YgjP-like metallopeptidase" evidence="1">
    <location>
        <begin position="17"/>
        <end position="223"/>
    </location>
</feature>
<dbReference type="PANTHER" id="PTHR30399:SF1">
    <property type="entry name" value="UTP PYROPHOSPHATASE"/>
    <property type="match status" value="1"/>
</dbReference>
<dbReference type="InterPro" id="IPR002725">
    <property type="entry name" value="YgjP-like_metallopeptidase"/>
</dbReference>
<organism evidence="2 3">
    <name type="scientific">Syntrophorhabdus aromaticivorans</name>
    <dbReference type="NCBI Taxonomy" id="328301"/>
    <lineage>
        <taxon>Bacteria</taxon>
        <taxon>Pseudomonadati</taxon>
        <taxon>Thermodesulfobacteriota</taxon>
        <taxon>Syntrophorhabdia</taxon>
        <taxon>Syntrophorhabdales</taxon>
        <taxon>Syntrophorhabdaceae</taxon>
        <taxon>Syntrophorhabdus</taxon>
    </lineage>
</organism>
<dbReference type="Gene3D" id="3.30.2010.10">
    <property type="entry name" value="Metalloproteases ('zincins'), catalytic domain"/>
    <property type="match status" value="1"/>
</dbReference>
<dbReference type="InterPro" id="IPR053136">
    <property type="entry name" value="UTP_pyrophosphatase-like"/>
</dbReference>
<sequence>MAHPGSYELVRSKKRKKTITLTVRQDGKIVIHAPYRTPMKEIDGFFESKKAWVQDKLAEQERRKGAEGEKKQFAPGELFLYLGDFYPLEIRDTDGAHQPLVLLYGVFLLDRDKVETAREHFVRWYRKRAGEVIAERLGRWIRHLQLVPEGITITGAQHRYGSCSSKNRLSFSWRLIMAPYEVIDYVIVHELAHIKEKNHSRRFWDVVASVFPDYRKQRGWLRENNHLMTV</sequence>
<dbReference type="Proteomes" id="UP000777265">
    <property type="component" value="Unassembled WGS sequence"/>
</dbReference>
<evidence type="ECO:0000313" key="2">
    <source>
        <dbReference type="EMBL" id="NLW34350.1"/>
    </source>
</evidence>
<dbReference type="STRING" id="909663.GCA_000512235_00932"/>
<evidence type="ECO:0000259" key="1">
    <source>
        <dbReference type="Pfam" id="PF01863"/>
    </source>
</evidence>
<proteinExistence type="predicted"/>
<dbReference type="CDD" id="cd07344">
    <property type="entry name" value="M48_yhfN_like"/>
    <property type="match status" value="1"/>
</dbReference>